<evidence type="ECO:0000256" key="11">
    <source>
        <dbReference type="HAMAP-Rule" id="MF_00123"/>
    </source>
</evidence>
<evidence type="ECO:0000259" key="14">
    <source>
        <dbReference type="SMART" id="SM01016"/>
    </source>
</evidence>
<evidence type="ECO:0000256" key="3">
    <source>
        <dbReference type="ARBA" id="ARBA00011245"/>
    </source>
</evidence>
<dbReference type="NCBIfam" id="TIGR00456">
    <property type="entry name" value="argS"/>
    <property type="match status" value="1"/>
</dbReference>
<name>A0A7C2NZC8_UNCW3</name>
<keyword evidence="5 11" id="KW-0436">Ligase</keyword>
<keyword evidence="8 11" id="KW-0648">Protein biosynthesis</keyword>
<dbReference type="GO" id="GO:0005524">
    <property type="term" value="F:ATP binding"/>
    <property type="evidence" value="ECO:0007669"/>
    <property type="project" value="UniProtKB-UniRule"/>
</dbReference>
<evidence type="ECO:0000256" key="10">
    <source>
        <dbReference type="ARBA" id="ARBA00049339"/>
    </source>
</evidence>
<accession>A0A7C2NZC8</accession>
<evidence type="ECO:0000256" key="12">
    <source>
        <dbReference type="RuleBase" id="RU363038"/>
    </source>
</evidence>
<dbReference type="Gene3D" id="3.30.1360.70">
    <property type="entry name" value="Arginyl tRNA synthetase N-terminal domain"/>
    <property type="match status" value="1"/>
</dbReference>
<dbReference type="InterPro" id="IPR005148">
    <property type="entry name" value="Arg-tRNA-synth_N"/>
</dbReference>
<evidence type="ECO:0000256" key="7">
    <source>
        <dbReference type="ARBA" id="ARBA00022840"/>
    </source>
</evidence>
<dbReference type="GO" id="GO:0005737">
    <property type="term" value="C:cytoplasm"/>
    <property type="evidence" value="ECO:0007669"/>
    <property type="project" value="UniProtKB-SubCell"/>
</dbReference>
<dbReference type="InterPro" id="IPR009080">
    <property type="entry name" value="tRNAsynth_Ia_anticodon-bd"/>
</dbReference>
<dbReference type="PANTHER" id="PTHR11956:SF5">
    <property type="entry name" value="ARGININE--TRNA LIGASE, CYTOPLASMIC"/>
    <property type="match status" value="1"/>
</dbReference>
<evidence type="ECO:0000313" key="15">
    <source>
        <dbReference type="EMBL" id="HEN27930.1"/>
    </source>
</evidence>
<dbReference type="EC" id="6.1.1.19" evidence="11"/>
<evidence type="ECO:0000256" key="9">
    <source>
        <dbReference type="ARBA" id="ARBA00023146"/>
    </source>
</evidence>
<comment type="similarity">
    <text evidence="2 11 12">Belongs to the class-I aminoacyl-tRNA synthetase family.</text>
</comment>
<keyword evidence="7 11" id="KW-0067">ATP-binding</keyword>
<dbReference type="InterPro" id="IPR001278">
    <property type="entry name" value="Arg-tRNA-ligase"/>
</dbReference>
<dbReference type="FunFam" id="3.40.50.620:FF:000062">
    <property type="entry name" value="Arginine--tRNA ligase"/>
    <property type="match status" value="1"/>
</dbReference>
<dbReference type="HAMAP" id="MF_00123">
    <property type="entry name" value="Arg_tRNA_synth"/>
    <property type="match status" value="1"/>
</dbReference>
<dbReference type="CDD" id="cd00671">
    <property type="entry name" value="ArgRS_core"/>
    <property type="match status" value="1"/>
</dbReference>
<evidence type="ECO:0000256" key="5">
    <source>
        <dbReference type="ARBA" id="ARBA00022598"/>
    </source>
</evidence>
<feature type="domain" description="Arginyl tRNA synthetase N-terminal" evidence="14">
    <location>
        <begin position="3"/>
        <end position="87"/>
    </location>
</feature>
<dbReference type="PANTHER" id="PTHR11956">
    <property type="entry name" value="ARGINYL-TRNA SYNTHETASE"/>
    <property type="match status" value="1"/>
</dbReference>
<keyword evidence="6 11" id="KW-0547">Nucleotide-binding</keyword>
<organism evidence="15">
    <name type="scientific">candidate division WOR-3 bacterium</name>
    <dbReference type="NCBI Taxonomy" id="2052148"/>
    <lineage>
        <taxon>Bacteria</taxon>
        <taxon>Bacteria division WOR-3</taxon>
    </lineage>
</organism>
<sequence>MRKLLRERIEEKLKEIIEKNFGLKADFYLEESAEENFGDYSTNILFKLAKELKKNPAELGEKIVEQLSDFDLLEKVEVQKGFLNFKISQKFLWELLINIAEDPANYGKNNLGNRLRVNLEFVSANPTGPLVVVNARAAAVGDSLKRIMNTCGYIVDSEYYVNDAGGQIERLRKSIEARIFEIQGLPFEFPEDGYQGEYIYDIAKEILKRNFSGDYGRFAVEYIHHWQKNTLERYRVKFDRFIFETEIRNSEYPRKVMKILEESGLVYAENGATVFKSSIFGDDKDRVLIRSNGEPTYFFFDLAYHLHKIERNYDILIDIWGPDHHGYILRMQAGLKALGFNIENFKVLIAQQVNLVRGKEKVKMSKRKGEIYSMDDLIDEVGVDAARFFFLTRTVNAHLDFDLELAKTIGVQNPVYYVQYSHARIASLLDFGREKGLSYQKGNPSLLTDPEERSLIRKIMFYPDVLQSVCRSLEPHLLVRYLLELSELYHSYYQKVRIVTEDAELSNARLLLSFGVKTVVKNGLELLGIEAPERM</sequence>
<dbReference type="SUPFAM" id="SSF52374">
    <property type="entry name" value="Nucleotidylyl transferase"/>
    <property type="match status" value="1"/>
</dbReference>
<dbReference type="PRINTS" id="PR01038">
    <property type="entry name" value="TRNASYNTHARG"/>
</dbReference>
<protein>
    <recommendedName>
        <fullName evidence="11">Arginine--tRNA ligase</fullName>
        <ecNumber evidence="11">6.1.1.19</ecNumber>
    </recommendedName>
    <alternativeName>
        <fullName evidence="11">Arginyl-tRNA synthetase</fullName>
        <shortName evidence="11">ArgRS</shortName>
    </alternativeName>
</protein>
<dbReference type="Pfam" id="PF05746">
    <property type="entry name" value="DALR_1"/>
    <property type="match status" value="1"/>
</dbReference>
<dbReference type="SUPFAM" id="SSF47323">
    <property type="entry name" value="Anticodon-binding domain of a subclass of class I aminoacyl-tRNA synthetases"/>
    <property type="match status" value="1"/>
</dbReference>
<evidence type="ECO:0000256" key="6">
    <source>
        <dbReference type="ARBA" id="ARBA00022741"/>
    </source>
</evidence>
<comment type="caution">
    <text evidence="15">The sequence shown here is derived from an EMBL/GenBank/DDBJ whole genome shotgun (WGS) entry which is preliminary data.</text>
</comment>
<dbReference type="Gene3D" id="3.40.50.620">
    <property type="entry name" value="HUPs"/>
    <property type="match status" value="1"/>
</dbReference>
<feature type="short sequence motif" description="'HIGH' region" evidence="11">
    <location>
        <begin position="124"/>
        <end position="134"/>
    </location>
</feature>
<comment type="subunit">
    <text evidence="3 11">Monomer.</text>
</comment>
<keyword evidence="4 11" id="KW-0963">Cytoplasm</keyword>
<comment type="subcellular location">
    <subcellularLocation>
        <location evidence="1 11">Cytoplasm</location>
    </subcellularLocation>
</comment>
<keyword evidence="9 11" id="KW-0030">Aminoacyl-tRNA synthetase</keyword>
<proteinExistence type="inferred from homology"/>
<dbReference type="Pfam" id="PF00750">
    <property type="entry name" value="tRNA-synt_1d"/>
    <property type="match status" value="1"/>
</dbReference>
<dbReference type="SMART" id="SM01016">
    <property type="entry name" value="Arg_tRNA_synt_N"/>
    <property type="match status" value="1"/>
</dbReference>
<dbReference type="InterPro" id="IPR008909">
    <property type="entry name" value="DALR_anticod-bd"/>
</dbReference>
<evidence type="ECO:0000256" key="8">
    <source>
        <dbReference type="ARBA" id="ARBA00022917"/>
    </source>
</evidence>
<dbReference type="EMBL" id="DTDJ01000025">
    <property type="protein sequence ID" value="HGL17378.1"/>
    <property type="molecule type" value="Genomic_DNA"/>
</dbReference>
<dbReference type="Gene3D" id="1.10.730.10">
    <property type="entry name" value="Isoleucyl-tRNA Synthetase, Domain 1"/>
    <property type="match status" value="1"/>
</dbReference>
<comment type="catalytic activity">
    <reaction evidence="10 11">
        <text>tRNA(Arg) + L-arginine + ATP = L-arginyl-tRNA(Arg) + AMP + diphosphate</text>
        <dbReference type="Rhea" id="RHEA:20301"/>
        <dbReference type="Rhea" id="RHEA-COMP:9658"/>
        <dbReference type="Rhea" id="RHEA-COMP:9673"/>
        <dbReference type="ChEBI" id="CHEBI:30616"/>
        <dbReference type="ChEBI" id="CHEBI:32682"/>
        <dbReference type="ChEBI" id="CHEBI:33019"/>
        <dbReference type="ChEBI" id="CHEBI:78442"/>
        <dbReference type="ChEBI" id="CHEBI:78513"/>
        <dbReference type="ChEBI" id="CHEBI:456215"/>
        <dbReference type="EC" id="6.1.1.19"/>
    </reaction>
</comment>
<dbReference type="InterPro" id="IPR036695">
    <property type="entry name" value="Arg-tRNA-synth_N_sf"/>
</dbReference>
<evidence type="ECO:0000259" key="13">
    <source>
        <dbReference type="SMART" id="SM00836"/>
    </source>
</evidence>
<dbReference type="FunFam" id="1.10.730.10:FF:000008">
    <property type="entry name" value="Arginine--tRNA ligase"/>
    <property type="match status" value="1"/>
</dbReference>
<dbReference type="SMART" id="SM00836">
    <property type="entry name" value="DALR_1"/>
    <property type="match status" value="1"/>
</dbReference>
<gene>
    <name evidence="11" type="primary">argS</name>
    <name evidence="15" type="ORF">ENQ77_04610</name>
    <name evidence="16" type="ORF">ENU66_03470</name>
</gene>
<evidence type="ECO:0000256" key="1">
    <source>
        <dbReference type="ARBA" id="ARBA00004496"/>
    </source>
</evidence>
<dbReference type="InterPro" id="IPR014729">
    <property type="entry name" value="Rossmann-like_a/b/a_fold"/>
</dbReference>
<dbReference type="SUPFAM" id="SSF55190">
    <property type="entry name" value="Arginyl-tRNA synthetase (ArgRS), N-terminal 'additional' domain"/>
    <property type="match status" value="1"/>
</dbReference>
<dbReference type="EMBL" id="DSOL01000135">
    <property type="protein sequence ID" value="HEN27930.1"/>
    <property type="molecule type" value="Genomic_DNA"/>
</dbReference>
<evidence type="ECO:0000256" key="2">
    <source>
        <dbReference type="ARBA" id="ARBA00005594"/>
    </source>
</evidence>
<dbReference type="AlphaFoldDB" id="A0A7C2NZC8"/>
<evidence type="ECO:0000313" key="16">
    <source>
        <dbReference type="EMBL" id="HGL17378.1"/>
    </source>
</evidence>
<dbReference type="Pfam" id="PF03485">
    <property type="entry name" value="Arg_tRNA_synt_N"/>
    <property type="match status" value="1"/>
</dbReference>
<reference evidence="15" key="1">
    <citation type="journal article" date="2020" name="mSystems">
        <title>Genome- and Community-Level Interaction Insights into Carbon Utilization and Element Cycling Functions of Hydrothermarchaeota in Hydrothermal Sediment.</title>
        <authorList>
            <person name="Zhou Z."/>
            <person name="Liu Y."/>
            <person name="Xu W."/>
            <person name="Pan J."/>
            <person name="Luo Z.H."/>
            <person name="Li M."/>
        </authorList>
    </citation>
    <scope>NUCLEOTIDE SEQUENCE [LARGE SCALE GENOMIC DNA]</scope>
    <source>
        <strain evidence="15">SpSt-34</strain>
        <strain evidence="16">SpSt-69</strain>
    </source>
</reference>
<evidence type="ECO:0000256" key="4">
    <source>
        <dbReference type="ARBA" id="ARBA00022490"/>
    </source>
</evidence>
<dbReference type="GO" id="GO:0006420">
    <property type="term" value="P:arginyl-tRNA aminoacylation"/>
    <property type="evidence" value="ECO:0007669"/>
    <property type="project" value="UniProtKB-UniRule"/>
</dbReference>
<feature type="domain" description="DALR anticodon binding" evidence="13">
    <location>
        <begin position="418"/>
        <end position="535"/>
    </location>
</feature>
<dbReference type="InterPro" id="IPR035684">
    <property type="entry name" value="ArgRS_core"/>
</dbReference>
<dbReference type="GO" id="GO:0004814">
    <property type="term" value="F:arginine-tRNA ligase activity"/>
    <property type="evidence" value="ECO:0007669"/>
    <property type="project" value="UniProtKB-UniRule"/>
</dbReference>